<accession>A0A6J4JAF7</accession>
<reference evidence="1" key="1">
    <citation type="submission" date="2020-02" db="EMBL/GenBank/DDBJ databases">
        <authorList>
            <person name="Meier V. D."/>
        </authorList>
    </citation>
    <scope>NUCLEOTIDE SEQUENCE</scope>
    <source>
        <strain evidence="1">AVDCRST_MAG76</strain>
    </source>
</reference>
<gene>
    <name evidence="1" type="ORF">AVDCRST_MAG76-3385</name>
</gene>
<dbReference type="EMBL" id="CADCSZ010000202">
    <property type="protein sequence ID" value="CAA9271224.1"/>
    <property type="molecule type" value="Genomic_DNA"/>
</dbReference>
<evidence type="ECO:0000313" key="1">
    <source>
        <dbReference type="EMBL" id="CAA9271224.1"/>
    </source>
</evidence>
<name>A0A6J4JAF7_9ACTN</name>
<dbReference type="Gene3D" id="2.10.109.10">
    <property type="entry name" value="Umud Fragment, subunit A"/>
    <property type="match status" value="1"/>
</dbReference>
<evidence type="ECO:0008006" key="2">
    <source>
        <dbReference type="Google" id="ProtNLM"/>
    </source>
</evidence>
<dbReference type="InterPro" id="IPR036286">
    <property type="entry name" value="LexA/Signal_pep-like_sf"/>
</dbReference>
<proteinExistence type="predicted"/>
<protein>
    <recommendedName>
        <fullName evidence="2">Peptidase S24/S26A/S26B/S26C domain-containing protein</fullName>
    </recommendedName>
</protein>
<dbReference type="CDD" id="cd06462">
    <property type="entry name" value="Peptidase_S24_S26"/>
    <property type="match status" value="1"/>
</dbReference>
<dbReference type="SUPFAM" id="SSF51306">
    <property type="entry name" value="LexA/Signal peptidase"/>
    <property type="match status" value="1"/>
</dbReference>
<organism evidence="1">
    <name type="scientific">uncultured Acidimicrobiales bacterium</name>
    <dbReference type="NCBI Taxonomy" id="310071"/>
    <lineage>
        <taxon>Bacteria</taxon>
        <taxon>Bacillati</taxon>
        <taxon>Actinomycetota</taxon>
        <taxon>Acidimicrobiia</taxon>
        <taxon>Acidimicrobiales</taxon>
        <taxon>environmental samples</taxon>
    </lineage>
</organism>
<dbReference type="AlphaFoldDB" id="A0A6J4JAF7"/>
<sequence>MSMVPPRRTAQLLRRAARNPSPLWLPVSGRSMHPAIPAGARVHIAAARRPRWGEVWAFCDSEGNILVHRYRRRRCSAFVFQGDAAATCDDPIPADRLVGRVVSVEVDGRLRQISALVSWRWGLRLATIAAARRVRRLLLCCRRSGRFHAL</sequence>